<feature type="transmembrane region" description="Helical" evidence="1">
    <location>
        <begin position="149"/>
        <end position="172"/>
    </location>
</feature>
<dbReference type="RefSeq" id="WP_144248024.1">
    <property type="nucleotide sequence ID" value="NZ_VLPK01000001.1"/>
</dbReference>
<proteinExistence type="predicted"/>
<organism evidence="2 3">
    <name type="scientific">Mucilaginibacter corticis</name>
    <dbReference type="NCBI Taxonomy" id="2597670"/>
    <lineage>
        <taxon>Bacteria</taxon>
        <taxon>Pseudomonadati</taxon>
        <taxon>Bacteroidota</taxon>
        <taxon>Sphingobacteriia</taxon>
        <taxon>Sphingobacteriales</taxon>
        <taxon>Sphingobacteriaceae</taxon>
        <taxon>Mucilaginibacter</taxon>
    </lineage>
</organism>
<evidence type="ECO:0000256" key="1">
    <source>
        <dbReference type="SAM" id="Phobius"/>
    </source>
</evidence>
<dbReference type="EMBL" id="VLPK01000001">
    <property type="protein sequence ID" value="TSJ44463.1"/>
    <property type="molecule type" value="Genomic_DNA"/>
</dbReference>
<keyword evidence="1" id="KW-0812">Transmembrane</keyword>
<feature type="transmembrane region" description="Helical" evidence="1">
    <location>
        <begin position="61"/>
        <end position="80"/>
    </location>
</feature>
<dbReference type="OrthoDB" id="5524812at2"/>
<keyword evidence="1" id="KW-1133">Transmembrane helix</keyword>
<keyword evidence="3" id="KW-1185">Reference proteome</keyword>
<evidence type="ECO:0000313" key="3">
    <source>
        <dbReference type="Proteomes" id="UP000318733"/>
    </source>
</evidence>
<name>A0A556MXB7_9SPHI</name>
<sequence length="224" mass="25188">MTLQEARQNRWMRYFTTFVRVALAFGFFTAGMVKIMGERFASGLSVNHPMGHYLEALSHTGNYYLFIGIAQVLAAVLLLIPRTALLGAILYFPVILNICILSLAVRFEGSLITSPLMVLANLYLLLWDCDKLKPLFQRANRPQTLSNQFPWKFFAAGLAIVALVVLILTHVYDIMPRNSLSDCETQCKNSKDPAACKVFCEGIHSKGEPLDKALDDYHRAIQNK</sequence>
<keyword evidence="1" id="KW-0472">Membrane</keyword>
<protein>
    <submittedName>
        <fullName evidence="2">DoxX family protein</fullName>
    </submittedName>
</protein>
<feature type="transmembrane region" description="Helical" evidence="1">
    <location>
        <begin position="85"/>
        <end position="105"/>
    </location>
</feature>
<reference evidence="2 3" key="1">
    <citation type="submission" date="2019-07" db="EMBL/GenBank/DDBJ databases">
        <authorList>
            <person name="Huq M.A."/>
        </authorList>
    </citation>
    <scope>NUCLEOTIDE SEQUENCE [LARGE SCALE GENOMIC DNA]</scope>
    <source>
        <strain evidence="2 3">MAH-19</strain>
    </source>
</reference>
<dbReference type="AlphaFoldDB" id="A0A556MXB7"/>
<gene>
    <name evidence="2" type="ORF">FO440_09875</name>
</gene>
<feature type="transmembrane region" description="Helical" evidence="1">
    <location>
        <begin position="21"/>
        <end position="41"/>
    </location>
</feature>
<comment type="caution">
    <text evidence="2">The sequence shown here is derived from an EMBL/GenBank/DDBJ whole genome shotgun (WGS) entry which is preliminary data.</text>
</comment>
<dbReference type="Proteomes" id="UP000318733">
    <property type="component" value="Unassembled WGS sequence"/>
</dbReference>
<evidence type="ECO:0000313" key="2">
    <source>
        <dbReference type="EMBL" id="TSJ44463.1"/>
    </source>
</evidence>
<accession>A0A556MXB7</accession>